<evidence type="ECO:0000256" key="1">
    <source>
        <dbReference type="PROSITE-ProRule" id="PRU00339"/>
    </source>
</evidence>
<dbReference type="SUPFAM" id="SSF48452">
    <property type="entry name" value="TPR-like"/>
    <property type="match status" value="1"/>
</dbReference>
<protein>
    <submittedName>
        <fullName evidence="3">Tetratricopeptide repeat protein</fullName>
    </submittedName>
</protein>
<dbReference type="InterPro" id="IPR011990">
    <property type="entry name" value="TPR-like_helical_dom_sf"/>
</dbReference>
<dbReference type="InterPro" id="IPR019734">
    <property type="entry name" value="TPR_rpt"/>
</dbReference>
<dbReference type="InterPro" id="IPR016931">
    <property type="entry name" value="UCP029658_TPR"/>
</dbReference>
<dbReference type="Pfam" id="PF13432">
    <property type="entry name" value="TPR_16"/>
    <property type="match status" value="1"/>
</dbReference>
<dbReference type="PROSITE" id="PS50005">
    <property type="entry name" value="TPR"/>
    <property type="match status" value="2"/>
</dbReference>
<dbReference type="Proteomes" id="UP000580517">
    <property type="component" value="Unassembled WGS sequence"/>
</dbReference>
<accession>A0A853FFE6</accession>
<feature type="region of interest" description="Disordered" evidence="2">
    <location>
        <begin position="229"/>
        <end position="256"/>
    </location>
</feature>
<dbReference type="SMART" id="SM00028">
    <property type="entry name" value="TPR"/>
    <property type="match status" value="2"/>
</dbReference>
<dbReference type="OrthoDB" id="8535852at2"/>
<name>A0A853FFE6_9BURK</name>
<gene>
    <name evidence="3" type="ORF">H0A68_18095</name>
</gene>
<organism evidence="3 4">
    <name type="scientific">Allopusillimonas soli</name>
    <dbReference type="NCBI Taxonomy" id="659016"/>
    <lineage>
        <taxon>Bacteria</taxon>
        <taxon>Pseudomonadati</taxon>
        <taxon>Pseudomonadota</taxon>
        <taxon>Betaproteobacteria</taxon>
        <taxon>Burkholderiales</taxon>
        <taxon>Alcaligenaceae</taxon>
        <taxon>Allopusillimonas</taxon>
    </lineage>
</organism>
<keyword evidence="4" id="KW-1185">Reference proteome</keyword>
<proteinExistence type="predicted"/>
<dbReference type="PIRSF" id="PIRSF029658">
    <property type="entry name" value="UCP029658_TPR"/>
    <property type="match status" value="1"/>
</dbReference>
<evidence type="ECO:0000313" key="4">
    <source>
        <dbReference type="Proteomes" id="UP000580517"/>
    </source>
</evidence>
<feature type="repeat" description="TPR" evidence="1">
    <location>
        <begin position="111"/>
        <end position="144"/>
    </location>
</feature>
<reference evidence="3 4" key="1">
    <citation type="submission" date="2020-07" db="EMBL/GenBank/DDBJ databases">
        <title>Taxonomic revisions and descriptions of new bacterial species based on genomic comparisons in the high-G+C-content subgroup of the family Alcaligenaceae.</title>
        <authorList>
            <person name="Szabo A."/>
            <person name="Felfoldi T."/>
        </authorList>
    </citation>
    <scope>NUCLEOTIDE SEQUENCE [LARGE SCALE GENOMIC DNA]</scope>
    <source>
        <strain evidence="3 4">DSM 25264</strain>
    </source>
</reference>
<evidence type="ECO:0000313" key="3">
    <source>
        <dbReference type="EMBL" id="NYT38793.1"/>
    </source>
</evidence>
<sequence length="295" mass="31602">MLLAGCSTNKTDTAWKLIRQQQEQQAMMRQQEAEDLRKNEASRPEVMLAMIREAQQQQRYFASLAYIDAYAANYGDSTELNALRAHALRMTGQPQASEQAYRALLKTSEAASGWHGLGLLAAEQGDYAKASEYLAKASALQPTNAQILNDLGYARIQSGNLAGARLPLGKAAELDPDNDKVLSNLALLLLLQGNTPQANAVMDKAQLSQGTRDQIYLLASEWRTNPATHLSSAGARQPASAQATSSSSRTSSPVVTSGDVPAYAAAQASGSASYPASPIGFHQSPLMDNHTPLVQ</sequence>
<dbReference type="AlphaFoldDB" id="A0A853FFE6"/>
<comment type="caution">
    <text evidence="3">The sequence shown here is derived from an EMBL/GenBank/DDBJ whole genome shotgun (WGS) entry which is preliminary data.</text>
</comment>
<dbReference type="Gene3D" id="1.25.40.10">
    <property type="entry name" value="Tetratricopeptide repeat domain"/>
    <property type="match status" value="1"/>
</dbReference>
<dbReference type="EMBL" id="JACCEW010000007">
    <property type="protein sequence ID" value="NYT38793.1"/>
    <property type="molecule type" value="Genomic_DNA"/>
</dbReference>
<evidence type="ECO:0000256" key="2">
    <source>
        <dbReference type="SAM" id="MobiDB-lite"/>
    </source>
</evidence>
<feature type="repeat" description="TPR" evidence="1">
    <location>
        <begin position="145"/>
        <end position="178"/>
    </location>
</feature>
<keyword evidence="1" id="KW-0802">TPR repeat</keyword>
<feature type="compositionally biased region" description="Low complexity" evidence="2">
    <location>
        <begin position="235"/>
        <end position="256"/>
    </location>
</feature>